<dbReference type="RefSeq" id="WP_191125925.1">
    <property type="nucleotide sequence ID" value="NZ_JACXWY010000032.1"/>
</dbReference>
<feature type="transmembrane region" description="Helical" evidence="1">
    <location>
        <begin position="137"/>
        <end position="156"/>
    </location>
</feature>
<keyword evidence="1" id="KW-1133">Transmembrane helix</keyword>
<gene>
    <name evidence="2" type="ORF">IED13_26310</name>
</gene>
<accession>A0A927EF97</accession>
<keyword evidence="1" id="KW-0472">Membrane</keyword>
<dbReference type="AlphaFoldDB" id="A0A927EF97"/>
<name>A0A927EF97_9HYPH</name>
<dbReference type="EMBL" id="JACXWY010000032">
    <property type="protein sequence ID" value="MBD3849230.1"/>
    <property type="molecule type" value="Genomic_DNA"/>
</dbReference>
<evidence type="ECO:0000313" key="2">
    <source>
        <dbReference type="EMBL" id="MBD3849230.1"/>
    </source>
</evidence>
<evidence type="ECO:0000313" key="3">
    <source>
        <dbReference type="Proteomes" id="UP000619295"/>
    </source>
</evidence>
<proteinExistence type="predicted"/>
<feature type="transmembrane region" description="Helical" evidence="1">
    <location>
        <begin position="104"/>
        <end position="125"/>
    </location>
</feature>
<feature type="transmembrane region" description="Helical" evidence="1">
    <location>
        <begin position="74"/>
        <end position="92"/>
    </location>
</feature>
<reference evidence="2" key="1">
    <citation type="submission" date="2020-09" db="EMBL/GenBank/DDBJ databases">
        <title>Bosea spartocytisi sp. nov. a root nodule endophyte of Spartocytisus supranubius in the high mountain ecosystem fo the Teide National Park (Canary Islands, Spain).</title>
        <authorList>
            <person name="Pulido-Suarez L."/>
            <person name="Peix A."/>
            <person name="Igual J.M."/>
            <person name="Socas-Perez N."/>
            <person name="Velazquez E."/>
            <person name="Flores-Felix J.D."/>
            <person name="Leon-Barrios M."/>
        </authorList>
    </citation>
    <scope>NUCLEOTIDE SEQUENCE</scope>
    <source>
        <strain evidence="2">SSUT16</strain>
    </source>
</reference>
<evidence type="ECO:0000256" key="1">
    <source>
        <dbReference type="SAM" id="Phobius"/>
    </source>
</evidence>
<protein>
    <submittedName>
        <fullName evidence="2">Pr6Pr family membrane protein</fullName>
    </submittedName>
</protein>
<dbReference type="Proteomes" id="UP000619295">
    <property type="component" value="Unassembled WGS sequence"/>
</dbReference>
<keyword evidence="1" id="KW-0812">Transmembrane</keyword>
<dbReference type="NCBIfam" id="NF038065">
    <property type="entry name" value="Pr6Pr"/>
    <property type="match status" value="1"/>
</dbReference>
<comment type="caution">
    <text evidence="2">The sequence shown here is derived from an EMBL/GenBank/DDBJ whole genome shotgun (WGS) entry which is preliminary data.</text>
</comment>
<sequence length="222" mass="24308">MRVFAALAGMTGWVALALQFYLSVVNGSARGLPAGEMVLRYFSFFTILTNMLVALVLTRAVLAPGRGILGRPAVQAATAGYIAVVGLIYVAILRHTWAPTGLQWWVDVALHYAMPLLYLAFWLAFAAKGRLRWAMPLGWLAYPGLYLAWVLARGAASGFYPYPFIDVARLGYGRMAANALGMMLLFLLVGFAFVALDRLLTRGRALTPTSADPGRRAHRRRA</sequence>
<organism evidence="2 3">
    <name type="scientific">Bosea spartocytisi</name>
    <dbReference type="NCBI Taxonomy" id="2773451"/>
    <lineage>
        <taxon>Bacteria</taxon>
        <taxon>Pseudomonadati</taxon>
        <taxon>Pseudomonadota</taxon>
        <taxon>Alphaproteobacteria</taxon>
        <taxon>Hyphomicrobiales</taxon>
        <taxon>Boseaceae</taxon>
        <taxon>Bosea</taxon>
    </lineage>
</organism>
<dbReference type="InterPro" id="IPR049713">
    <property type="entry name" value="Pr6Pr-like"/>
</dbReference>
<feature type="transmembrane region" description="Helical" evidence="1">
    <location>
        <begin position="41"/>
        <end position="62"/>
    </location>
</feature>
<feature type="transmembrane region" description="Helical" evidence="1">
    <location>
        <begin position="176"/>
        <end position="196"/>
    </location>
</feature>
<keyword evidence="3" id="KW-1185">Reference proteome</keyword>